<accession>A0A0M0JLF0</accession>
<dbReference type="AlphaFoldDB" id="A0A0M0JLF0"/>
<protein>
    <submittedName>
        <fullName evidence="2">Uncharacterized protein</fullName>
    </submittedName>
</protein>
<feature type="region of interest" description="Disordered" evidence="1">
    <location>
        <begin position="360"/>
        <end position="381"/>
    </location>
</feature>
<organism evidence="2 3">
    <name type="scientific">Chrysochromulina tobinii</name>
    <dbReference type="NCBI Taxonomy" id="1460289"/>
    <lineage>
        <taxon>Eukaryota</taxon>
        <taxon>Haptista</taxon>
        <taxon>Haptophyta</taxon>
        <taxon>Prymnesiophyceae</taxon>
        <taxon>Prymnesiales</taxon>
        <taxon>Chrysochromulinaceae</taxon>
        <taxon>Chrysochromulina</taxon>
    </lineage>
</organism>
<feature type="compositionally biased region" description="Polar residues" evidence="1">
    <location>
        <begin position="22"/>
        <end position="37"/>
    </location>
</feature>
<reference evidence="3" key="1">
    <citation type="journal article" date="2015" name="PLoS Genet.">
        <title>Genome Sequence and Transcriptome Analyses of Chrysochromulina tobin: Metabolic Tools for Enhanced Algal Fitness in the Prominent Order Prymnesiales (Haptophyceae).</title>
        <authorList>
            <person name="Hovde B.T."/>
            <person name="Deodato C.R."/>
            <person name="Hunsperger H.M."/>
            <person name="Ryken S.A."/>
            <person name="Yost W."/>
            <person name="Jha R.K."/>
            <person name="Patterson J."/>
            <person name="Monnat R.J. Jr."/>
            <person name="Barlow S.B."/>
            <person name="Starkenburg S.R."/>
            <person name="Cattolico R.A."/>
        </authorList>
    </citation>
    <scope>NUCLEOTIDE SEQUENCE</scope>
    <source>
        <strain evidence="3">CCMP291</strain>
    </source>
</reference>
<gene>
    <name evidence="2" type="ORF">Ctob_006647</name>
</gene>
<dbReference type="EMBL" id="JWZX01002768">
    <property type="protein sequence ID" value="KOO27078.1"/>
    <property type="molecule type" value="Genomic_DNA"/>
</dbReference>
<dbReference type="Proteomes" id="UP000037460">
    <property type="component" value="Unassembled WGS sequence"/>
</dbReference>
<feature type="compositionally biased region" description="Low complexity" evidence="1">
    <location>
        <begin position="99"/>
        <end position="128"/>
    </location>
</feature>
<name>A0A0M0JLF0_9EUKA</name>
<feature type="compositionally biased region" description="Polar residues" evidence="1">
    <location>
        <begin position="136"/>
        <end position="147"/>
    </location>
</feature>
<keyword evidence="3" id="KW-1185">Reference proteome</keyword>
<feature type="region of interest" description="Disordered" evidence="1">
    <location>
        <begin position="18"/>
        <end position="47"/>
    </location>
</feature>
<feature type="region of interest" description="Disordered" evidence="1">
    <location>
        <begin position="93"/>
        <end position="152"/>
    </location>
</feature>
<proteinExistence type="predicted"/>
<evidence type="ECO:0000256" key="1">
    <source>
        <dbReference type="SAM" id="MobiDB-lite"/>
    </source>
</evidence>
<comment type="caution">
    <text evidence="2">The sequence shown here is derived from an EMBL/GenBank/DDBJ whole genome shotgun (WGS) entry which is preliminary data.</text>
</comment>
<sequence>MKTTLQYRPTSSAAVAAAISTPGVSSGGPSENDQPISTYKHPEPRHRADYPREYAVLTQQQRKALEARTLLAFEEESFSLASKIRADALRRAANSRVHSPAVTAPTGASTSTATAAQPAAMTEATAASRGSKISDAKTSATIQSSTGHADEAIDRAQSTTNADGGYEGESVYEGDDGVSIAISRGASYQRGRGFTGKSISARSQPATAVNMRANAAQASLARAAAGRTATAQAAWTQPALAQPAVPQALLLLESPPHAPAPQSPRNDVDDGRGLSCNGRVRAGVYVPTRRADGSFDWVRRKSDPPPPARPLVRELLLDGRVARTTMLEGTTMLEEAIASAAGARCAAAVVEEVLGSLRAEEASSRQKSEYPASQLKWSTSQ</sequence>
<feature type="region of interest" description="Disordered" evidence="1">
    <location>
        <begin position="254"/>
        <end position="274"/>
    </location>
</feature>
<feature type="non-terminal residue" evidence="2">
    <location>
        <position position="381"/>
    </location>
</feature>
<evidence type="ECO:0000313" key="2">
    <source>
        <dbReference type="EMBL" id="KOO27078.1"/>
    </source>
</evidence>
<evidence type="ECO:0000313" key="3">
    <source>
        <dbReference type="Proteomes" id="UP000037460"/>
    </source>
</evidence>